<evidence type="ECO:0000313" key="7">
    <source>
        <dbReference type="EMBL" id="POO48537.1"/>
    </source>
</evidence>
<dbReference type="InterPro" id="IPR013324">
    <property type="entry name" value="RNA_pol_sigma_r3/r4-like"/>
</dbReference>
<dbReference type="Gene3D" id="1.10.1740.10">
    <property type="match status" value="1"/>
</dbReference>
<dbReference type="Pfam" id="PF04542">
    <property type="entry name" value="Sigma70_r2"/>
    <property type="match status" value="1"/>
</dbReference>
<organism evidence="7 8">
    <name type="scientific">Agrobacterium rosae</name>
    <dbReference type="NCBI Taxonomy" id="1972867"/>
    <lineage>
        <taxon>Bacteria</taxon>
        <taxon>Pseudomonadati</taxon>
        <taxon>Pseudomonadota</taxon>
        <taxon>Alphaproteobacteria</taxon>
        <taxon>Hyphomicrobiales</taxon>
        <taxon>Rhizobiaceae</taxon>
        <taxon>Rhizobium/Agrobacterium group</taxon>
        <taxon>Agrobacterium</taxon>
    </lineage>
</organism>
<dbReference type="Pfam" id="PF08281">
    <property type="entry name" value="Sigma70_r4_2"/>
    <property type="match status" value="1"/>
</dbReference>
<dbReference type="InterPro" id="IPR013249">
    <property type="entry name" value="RNA_pol_sigma70_r4_t2"/>
</dbReference>
<dbReference type="InterPro" id="IPR036388">
    <property type="entry name" value="WH-like_DNA-bd_sf"/>
</dbReference>
<dbReference type="InterPro" id="IPR007627">
    <property type="entry name" value="RNA_pol_sigma70_r2"/>
</dbReference>
<feature type="domain" description="RNA polymerase sigma-70 region 2" evidence="5">
    <location>
        <begin position="13"/>
        <end position="76"/>
    </location>
</feature>
<evidence type="ECO:0000259" key="6">
    <source>
        <dbReference type="Pfam" id="PF08281"/>
    </source>
</evidence>
<dbReference type="SUPFAM" id="SSF88946">
    <property type="entry name" value="Sigma2 domain of RNA polymerase sigma factors"/>
    <property type="match status" value="1"/>
</dbReference>
<evidence type="ECO:0000259" key="5">
    <source>
        <dbReference type="Pfam" id="PF04542"/>
    </source>
</evidence>
<dbReference type="Gene3D" id="1.10.10.10">
    <property type="entry name" value="Winged helix-like DNA-binding domain superfamily/Winged helix DNA-binding domain"/>
    <property type="match status" value="1"/>
</dbReference>
<comment type="caution">
    <text evidence="7">The sequence shown here is derived from an EMBL/GenBank/DDBJ whole genome shotgun (WGS) entry which is preliminary data.</text>
</comment>
<gene>
    <name evidence="7" type="ORF">CPJ18_25695</name>
</gene>
<dbReference type="GeneID" id="300442159"/>
<dbReference type="RefSeq" id="WP_103660410.1">
    <property type="nucleotide sequence ID" value="NZ_NXEJ01000014.1"/>
</dbReference>
<dbReference type="Proteomes" id="UP000237447">
    <property type="component" value="Unassembled WGS sequence"/>
</dbReference>
<protein>
    <submittedName>
        <fullName evidence="7">RNA polymerase subunit sigma</fullName>
    </submittedName>
</protein>
<reference evidence="7 8" key="1">
    <citation type="journal article" date="2018" name="Syst. Appl. Microbiol.">
        <title>Agrobacterium rosae sp. nov., isolated from galls on different agricultural crops.</title>
        <authorList>
            <person name="Kuzmanovic N."/>
            <person name="Pulawska J."/>
            <person name="Smalla K."/>
            <person name="Nesme X."/>
        </authorList>
    </citation>
    <scope>NUCLEOTIDE SEQUENCE [LARGE SCALE GENOMIC DNA]</scope>
    <source>
        <strain evidence="7 8">NCPPB 1650</strain>
    </source>
</reference>
<keyword evidence="2" id="KW-0805">Transcription regulation</keyword>
<proteinExistence type="inferred from homology"/>
<accession>A0AAE5VM98</accession>
<keyword evidence="4" id="KW-0804">Transcription</keyword>
<dbReference type="PANTHER" id="PTHR43133">
    <property type="entry name" value="RNA POLYMERASE ECF-TYPE SIGMA FACTO"/>
    <property type="match status" value="1"/>
</dbReference>
<dbReference type="EMBL" id="NXEJ01000014">
    <property type="protein sequence ID" value="POO48537.1"/>
    <property type="molecule type" value="Genomic_DNA"/>
</dbReference>
<name>A0AAE5VM98_9HYPH</name>
<dbReference type="NCBIfam" id="TIGR02937">
    <property type="entry name" value="sigma70-ECF"/>
    <property type="match status" value="1"/>
</dbReference>
<comment type="similarity">
    <text evidence="1">Belongs to the sigma-70 factor family. ECF subfamily.</text>
</comment>
<dbReference type="InterPro" id="IPR013325">
    <property type="entry name" value="RNA_pol_sigma_r2"/>
</dbReference>
<dbReference type="AlphaFoldDB" id="A0AAE5VM98"/>
<dbReference type="InterPro" id="IPR014284">
    <property type="entry name" value="RNA_pol_sigma-70_dom"/>
</dbReference>
<dbReference type="SUPFAM" id="SSF88659">
    <property type="entry name" value="Sigma3 and sigma4 domains of RNA polymerase sigma factors"/>
    <property type="match status" value="1"/>
</dbReference>
<dbReference type="GO" id="GO:0016987">
    <property type="term" value="F:sigma factor activity"/>
    <property type="evidence" value="ECO:0007669"/>
    <property type="project" value="UniProtKB-KW"/>
</dbReference>
<sequence>MASHDEKMVAIFMRERAGISRYLSRRAGSAEDGEDLAQEAWIRFSQSKAMTLVAPVPYLRRLVKNLAIDHSRSAHRRRLHSHEVDELLNVDDNRPDPEAVLMSRDTLSRLLKIMDELPERRRAIVFAARVECEPHRQIAATHGVSTRTIELEIRAAIEYCFARLHEPADPE</sequence>
<keyword evidence="3" id="KW-0731">Sigma factor</keyword>
<dbReference type="PANTHER" id="PTHR43133:SF63">
    <property type="entry name" value="RNA POLYMERASE SIGMA FACTOR FECI-RELATED"/>
    <property type="match status" value="1"/>
</dbReference>
<dbReference type="GO" id="GO:0003677">
    <property type="term" value="F:DNA binding"/>
    <property type="evidence" value="ECO:0007669"/>
    <property type="project" value="InterPro"/>
</dbReference>
<dbReference type="InterPro" id="IPR039425">
    <property type="entry name" value="RNA_pol_sigma-70-like"/>
</dbReference>
<evidence type="ECO:0000256" key="3">
    <source>
        <dbReference type="ARBA" id="ARBA00023082"/>
    </source>
</evidence>
<evidence type="ECO:0000256" key="2">
    <source>
        <dbReference type="ARBA" id="ARBA00023015"/>
    </source>
</evidence>
<evidence type="ECO:0000313" key="8">
    <source>
        <dbReference type="Proteomes" id="UP000237447"/>
    </source>
</evidence>
<evidence type="ECO:0000256" key="4">
    <source>
        <dbReference type="ARBA" id="ARBA00023163"/>
    </source>
</evidence>
<feature type="domain" description="RNA polymerase sigma factor 70 region 4 type 2" evidence="6">
    <location>
        <begin position="109"/>
        <end position="157"/>
    </location>
</feature>
<evidence type="ECO:0000256" key="1">
    <source>
        <dbReference type="ARBA" id="ARBA00010641"/>
    </source>
</evidence>
<dbReference type="GO" id="GO:0006352">
    <property type="term" value="P:DNA-templated transcription initiation"/>
    <property type="evidence" value="ECO:0007669"/>
    <property type="project" value="InterPro"/>
</dbReference>